<dbReference type="AlphaFoldDB" id="A0A8T2QZN3"/>
<feature type="region of interest" description="Disordered" evidence="1">
    <location>
        <begin position="112"/>
        <end position="131"/>
    </location>
</feature>
<dbReference type="EMBL" id="CM035436">
    <property type="protein sequence ID" value="KAH7288918.1"/>
    <property type="molecule type" value="Genomic_DNA"/>
</dbReference>
<dbReference type="Proteomes" id="UP000825935">
    <property type="component" value="Chromosome 31"/>
</dbReference>
<comment type="caution">
    <text evidence="3">The sequence shown here is derived from an EMBL/GenBank/DDBJ whole genome shotgun (WGS) entry which is preliminary data.</text>
</comment>
<accession>A0A8T2QZN3</accession>
<feature type="transmembrane region" description="Helical" evidence="2">
    <location>
        <begin position="74"/>
        <end position="100"/>
    </location>
</feature>
<keyword evidence="2" id="KW-0472">Membrane</keyword>
<protein>
    <submittedName>
        <fullName evidence="3">Uncharacterized protein</fullName>
    </submittedName>
</protein>
<reference evidence="3" key="1">
    <citation type="submission" date="2021-08" db="EMBL/GenBank/DDBJ databases">
        <title>WGS assembly of Ceratopteris richardii.</title>
        <authorList>
            <person name="Marchant D.B."/>
            <person name="Chen G."/>
            <person name="Jenkins J."/>
            <person name="Shu S."/>
            <person name="Leebens-Mack J."/>
            <person name="Grimwood J."/>
            <person name="Schmutz J."/>
            <person name="Soltis P."/>
            <person name="Soltis D."/>
            <person name="Chen Z.-H."/>
        </authorList>
    </citation>
    <scope>NUCLEOTIDE SEQUENCE</scope>
    <source>
        <strain evidence="3">Whitten #5841</strain>
        <tissue evidence="3">Leaf</tissue>
    </source>
</reference>
<evidence type="ECO:0000313" key="3">
    <source>
        <dbReference type="EMBL" id="KAH7288918.1"/>
    </source>
</evidence>
<evidence type="ECO:0000256" key="1">
    <source>
        <dbReference type="SAM" id="MobiDB-lite"/>
    </source>
</evidence>
<keyword evidence="2" id="KW-0812">Transmembrane</keyword>
<sequence>MHSLVSSRTTTVLLPPATQSLQSVCPPLSSTRTASRSSSPKSLLVVRSAPSCRMTAASLSPSTRCGKRIKQKCHYLFCFLASLLLQRHTVLLLVPMFYFYGMVLMMEQGESGVQHSSSTSPTPQNPPQQQQQDDLVNLLIPGDGWRQHLLEMPLQRGSRNGTSLDIFFCRTGHFFFCRTRLSIWEPQI</sequence>
<organism evidence="3 4">
    <name type="scientific">Ceratopteris richardii</name>
    <name type="common">Triangle waterfern</name>
    <dbReference type="NCBI Taxonomy" id="49495"/>
    <lineage>
        <taxon>Eukaryota</taxon>
        <taxon>Viridiplantae</taxon>
        <taxon>Streptophyta</taxon>
        <taxon>Embryophyta</taxon>
        <taxon>Tracheophyta</taxon>
        <taxon>Polypodiopsida</taxon>
        <taxon>Polypodiidae</taxon>
        <taxon>Polypodiales</taxon>
        <taxon>Pteridineae</taxon>
        <taxon>Pteridaceae</taxon>
        <taxon>Parkerioideae</taxon>
        <taxon>Ceratopteris</taxon>
    </lineage>
</organism>
<proteinExistence type="predicted"/>
<keyword evidence="4" id="KW-1185">Reference proteome</keyword>
<gene>
    <name evidence="3" type="ORF">KP509_31G049800</name>
</gene>
<feature type="compositionally biased region" description="Low complexity" evidence="1">
    <location>
        <begin position="114"/>
        <end position="131"/>
    </location>
</feature>
<evidence type="ECO:0000313" key="4">
    <source>
        <dbReference type="Proteomes" id="UP000825935"/>
    </source>
</evidence>
<evidence type="ECO:0000256" key="2">
    <source>
        <dbReference type="SAM" id="Phobius"/>
    </source>
</evidence>
<name>A0A8T2QZN3_CERRI</name>
<keyword evidence="2" id="KW-1133">Transmembrane helix</keyword>